<keyword evidence="2" id="KW-1185">Reference proteome</keyword>
<dbReference type="Gene3D" id="2.40.70.10">
    <property type="entry name" value="Acid Proteases"/>
    <property type="match status" value="1"/>
</dbReference>
<evidence type="ECO:0000313" key="2">
    <source>
        <dbReference type="Proteomes" id="UP001152795"/>
    </source>
</evidence>
<protein>
    <submittedName>
        <fullName evidence="1">Uncharacterized protein</fullName>
    </submittedName>
</protein>
<name>A0A7D9D5I4_PARCT</name>
<evidence type="ECO:0000313" key="1">
    <source>
        <dbReference type="EMBL" id="CAB3976671.1"/>
    </source>
</evidence>
<dbReference type="AlphaFoldDB" id="A0A7D9D5I4"/>
<dbReference type="EMBL" id="CACRXK020000007">
    <property type="protein sequence ID" value="CAB3976671.1"/>
    <property type="molecule type" value="Genomic_DNA"/>
</dbReference>
<accession>A0A7D9D5I4</accession>
<proteinExistence type="predicted"/>
<dbReference type="Proteomes" id="UP001152795">
    <property type="component" value="Unassembled WGS sequence"/>
</dbReference>
<gene>
    <name evidence="1" type="ORF">PACLA_8A040114</name>
</gene>
<dbReference type="OrthoDB" id="10058380at2759"/>
<sequence length="203" mass="22370">MIKTSIANEIGATIQKTTQKAIQADGITQLAVGGEVHLTLSCNHLNLKLDALVVDSLDVDILAGTPFMITNDISLWSLKQEVTIQGCENVYYGSRQPAGTIGSIQQTQTTVLRAPSSSTIIWPGQYLKLDLPDHIDPDSILALEPRKDCSRSDCEWPSPHIVQAVTRKICIPSQTPHPKRIPHHDHLCQVLPTYIPDPRRSLI</sequence>
<organism evidence="1 2">
    <name type="scientific">Paramuricea clavata</name>
    <name type="common">Red gorgonian</name>
    <name type="synonym">Violescent sea-whip</name>
    <dbReference type="NCBI Taxonomy" id="317549"/>
    <lineage>
        <taxon>Eukaryota</taxon>
        <taxon>Metazoa</taxon>
        <taxon>Cnidaria</taxon>
        <taxon>Anthozoa</taxon>
        <taxon>Octocorallia</taxon>
        <taxon>Malacalcyonacea</taxon>
        <taxon>Plexauridae</taxon>
        <taxon>Paramuricea</taxon>
    </lineage>
</organism>
<dbReference type="InterPro" id="IPR021109">
    <property type="entry name" value="Peptidase_aspartic_dom_sf"/>
</dbReference>
<comment type="caution">
    <text evidence="1">The sequence shown here is derived from an EMBL/GenBank/DDBJ whole genome shotgun (WGS) entry which is preliminary data.</text>
</comment>
<reference evidence="1" key="1">
    <citation type="submission" date="2020-04" db="EMBL/GenBank/DDBJ databases">
        <authorList>
            <person name="Alioto T."/>
            <person name="Alioto T."/>
            <person name="Gomez Garrido J."/>
        </authorList>
    </citation>
    <scope>NUCLEOTIDE SEQUENCE</scope>
    <source>
        <strain evidence="1">A484AB</strain>
    </source>
</reference>